<dbReference type="GO" id="GO:0103043">
    <property type="term" value="F:phosphoribosyl 1,2-cyclic phosphate phosphodiesterase activity"/>
    <property type="evidence" value="ECO:0007669"/>
    <property type="project" value="UniProtKB-EC"/>
</dbReference>
<dbReference type="NCBIfam" id="TIGR03307">
    <property type="entry name" value="PhnP"/>
    <property type="match status" value="1"/>
</dbReference>
<evidence type="ECO:0000313" key="2">
    <source>
        <dbReference type="EMBL" id="CUU24523.1"/>
    </source>
</evidence>
<dbReference type="CDD" id="cd07736">
    <property type="entry name" value="PhnP-like_MBL-fold"/>
    <property type="match status" value="1"/>
</dbReference>
<dbReference type="InterPro" id="IPR017693">
    <property type="entry name" value="Phosphonate_metab_PhnP"/>
</dbReference>
<dbReference type="InterPro" id="IPR036866">
    <property type="entry name" value="RibonucZ/Hydroxyglut_hydro"/>
</dbReference>
<gene>
    <name evidence="2" type="primary">phnP</name>
    <name evidence="2" type="ORF">EM595_2290</name>
</gene>
<dbReference type="InterPro" id="IPR001279">
    <property type="entry name" value="Metallo-B-lactamas"/>
</dbReference>
<dbReference type="AlphaFoldDB" id="A0A0U5L5T3"/>
<proteinExistence type="predicted"/>
<dbReference type="OrthoDB" id="9803916at2"/>
<dbReference type="PANTHER" id="PTHR42663:SF6">
    <property type="entry name" value="HYDROLASE C777.06C-RELATED"/>
    <property type="match status" value="1"/>
</dbReference>
<sequence length="249" mass="27453">MKLTFLGTGGAQQVPVFGCDCAACLLAHQQPARRRTPCSALIHCDGETLLLDAGQLHLEQRFRPGELNHILLTHYHMDHVQGLFPLRWGIGTPIPVWGPPDAAGCDDLLKHPGLLAFQPPLQAFQPVQLGPLSVTPLPLNHSKPTFGYLLAWQQQRIAWLCDTVGLPDATRDFLRHQPLDHLVLDCSHAPQPAPPRNHNDITLALAILQDLQPRQGWLCHLSHEVDCWLQQHALPDGVAAAWDGLVVTA</sequence>
<dbReference type="SMART" id="SM00849">
    <property type="entry name" value="Lactamase_B"/>
    <property type="match status" value="1"/>
</dbReference>
<organism evidence="2 3">
    <name type="scientific">Duffyella gerundensis</name>
    <dbReference type="NCBI Taxonomy" id="1619313"/>
    <lineage>
        <taxon>Bacteria</taxon>
        <taxon>Pseudomonadati</taxon>
        <taxon>Pseudomonadota</taxon>
        <taxon>Gammaproteobacteria</taxon>
        <taxon>Enterobacterales</taxon>
        <taxon>Erwiniaceae</taxon>
        <taxon>Duffyella</taxon>
    </lineage>
</organism>
<dbReference type="InterPro" id="IPR035682">
    <property type="entry name" value="PhnP_MBL"/>
</dbReference>
<dbReference type="SUPFAM" id="SSF56281">
    <property type="entry name" value="Metallo-hydrolase/oxidoreductase"/>
    <property type="match status" value="1"/>
</dbReference>
<protein>
    <submittedName>
        <fullName evidence="2">Phosphoribosyl 1,2-cyclic phosphodiesterase</fullName>
        <ecNumber evidence="2">3.1.4.55</ecNumber>
    </submittedName>
</protein>
<dbReference type="STRING" id="1619313.EM595_2290"/>
<dbReference type="Pfam" id="PF12706">
    <property type="entry name" value="Lactamase_B_2"/>
    <property type="match status" value="1"/>
</dbReference>
<name>A0A0U5L5T3_9GAMM</name>
<evidence type="ECO:0000259" key="1">
    <source>
        <dbReference type="SMART" id="SM00849"/>
    </source>
</evidence>
<feature type="domain" description="Metallo-beta-lactamase" evidence="1">
    <location>
        <begin position="35"/>
        <end position="220"/>
    </location>
</feature>
<keyword evidence="3" id="KW-1185">Reference proteome</keyword>
<dbReference type="RefSeq" id="WP_067431833.1">
    <property type="nucleotide sequence ID" value="NZ_JACSXG010000010.1"/>
</dbReference>
<dbReference type="EC" id="3.1.4.55" evidence="2"/>
<accession>A0A0U5L5T3</accession>
<dbReference type="Proteomes" id="UP000059419">
    <property type="component" value="Chromosome 1"/>
</dbReference>
<dbReference type="PANTHER" id="PTHR42663">
    <property type="entry name" value="HYDROLASE C777.06C-RELATED-RELATED"/>
    <property type="match status" value="1"/>
</dbReference>
<dbReference type="PATRIC" id="fig|1619313.3.peg.2382"/>
<reference evidence="3" key="1">
    <citation type="submission" date="2015-11" db="EMBL/GenBank/DDBJ databases">
        <authorList>
            <person name="Blom J."/>
        </authorList>
    </citation>
    <scope>NUCLEOTIDE SEQUENCE [LARGE SCALE GENOMIC DNA]</scope>
</reference>
<dbReference type="GO" id="GO:0019700">
    <property type="term" value="P:organic phosphonate catabolic process"/>
    <property type="evidence" value="ECO:0007669"/>
    <property type="project" value="InterPro"/>
</dbReference>
<evidence type="ECO:0000313" key="3">
    <source>
        <dbReference type="Proteomes" id="UP000059419"/>
    </source>
</evidence>
<dbReference type="KEGG" id="ege:EM595_2290"/>
<dbReference type="Gene3D" id="3.60.15.10">
    <property type="entry name" value="Ribonuclease Z/Hydroxyacylglutathione hydrolase-like"/>
    <property type="match status" value="1"/>
</dbReference>
<keyword evidence="2" id="KW-0378">Hydrolase</keyword>
<dbReference type="EMBL" id="LN907827">
    <property type="protein sequence ID" value="CUU24523.1"/>
    <property type="molecule type" value="Genomic_DNA"/>
</dbReference>